<sequence>MSWRPRAVAQQRLGFLLPGITITTRPLMHCKQPVRQTISVSFSLLSQEKIRCVFPVSVIDRHQPSSTTGPIDTYSRALHKEHCCCDGWRSQAASLGSSTLESRDVGAGLRPLSNASGEGPLAEVPRVGRVAFAGSMPLAPWFRFHTLGKAAAAAAVAQPTRGRNPLGIAALQAVESQVLLRGEMGGSGLSLFLLAAEYSHGIDRAPCVYAVSRCCSNPRRVSSPGSGMNSTARERISIAGIR</sequence>
<reference evidence="1" key="1">
    <citation type="journal article" date="2020" name="Stud. Mycol.">
        <title>101 Dothideomycetes genomes: a test case for predicting lifestyles and emergence of pathogens.</title>
        <authorList>
            <person name="Haridas S."/>
            <person name="Albert R."/>
            <person name="Binder M."/>
            <person name="Bloem J."/>
            <person name="Labutti K."/>
            <person name="Salamov A."/>
            <person name="Andreopoulos B."/>
            <person name="Baker S."/>
            <person name="Barry K."/>
            <person name="Bills G."/>
            <person name="Bluhm B."/>
            <person name="Cannon C."/>
            <person name="Castanera R."/>
            <person name="Culley D."/>
            <person name="Daum C."/>
            <person name="Ezra D."/>
            <person name="Gonzalez J."/>
            <person name="Henrissat B."/>
            <person name="Kuo A."/>
            <person name="Liang C."/>
            <person name="Lipzen A."/>
            <person name="Lutzoni F."/>
            <person name="Magnuson J."/>
            <person name="Mondo S."/>
            <person name="Nolan M."/>
            <person name="Ohm R."/>
            <person name="Pangilinan J."/>
            <person name="Park H.-J."/>
            <person name="Ramirez L."/>
            <person name="Alfaro M."/>
            <person name="Sun H."/>
            <person name="Tritt A."/>
            <person name="Yoshinaga Y."/>
            <person name="Zwiers L.-H."/>
            <person name="Turgeon B."/>
            <person name="Goodwin S."/>
            <person name="Spatafora J."/>
            <person name="Crous P."/>
            <person name="Grigoriev I."/>
        </authorList>
    </citation>
    <scope>NUCLEOTIDE SEQUENCE</scope>
    <source>
        <strain evidence="1">CBS 122367</strain>
    </source>
</reference>
<organism evidence="1 2">
    <name type="scientific">Lentithecium fluviatile CBS 122367</name>
    <dbReference type="NCBI Taxonomy" id="1168545"/>
    <lineage>
        <taxon>Eukaryota</taxon>
        <taxon>Fungi</taxon>
        <taxon>Dikarya</taxon>
        <taxon>Ascomycota</taxon>
        <taxon>Pezizomycotina</taxon>
        <taxon>Dothideomycetes</taxon>
        <taxon>Pleosporomycetidae</taxon>
        <taxon>Pleosporales</taxon>
        <taxon>Massarineae</taxon>
        <taxon>Lentitheciaceae</taxon>
        <taxon>Lentithecium</taxon>
    </lineage>
</organism>
<dbReference type="Proteomes" id="UP000799291">
    <property type="component" value="Unassembled WGS sequence"/>
</dbReference>
<keyword evidence="2" id="KW-1185">Reference proteome</keyword>
<gene>
    <name evidence="1" type="ORF">K458DRAFT_407341</name>
</gene>
<accession>A0A6G1IQ86</accession>
<protein>
    <submittedName>
        <fullName evidence="1">Uncharacterized protein</fullName>
    </submittedName>
</protein>
<evidence type="ECO:0000313" key="1">
    <source>
        <dbReference type="EMBL" id="KAF2680315.1"/>
    </source>
</evidence>
<evidence type="ECO:0000313" key="2">
    <source>
        <dbReference type="Proteomes" id="UP000799291"/>
    </source>
</evidence>
<dbReference type="AlphaFoldDB" id="A0A6G1IQ86"/>
<name>A0A6G1IQ86_9PLEO</name>
<proteinExistence type="predicted"/>
<dbReference type="EMBL" id="MU005597">
    <property type="protein sequence ID" value="KAF2680315.1"/>
    <property type="molecule type" value="Genomic_DNA"/>
</dbReference>